<dbReference type="EMBL" id="JBAHYK010000079">
    <property type="protein sequence ID" value="KAL0578909.1"/>
    <property type="molecule type" value="Genomic_DNA"/>
</dbReference>
<dbReference type="Proteomes" id="UP001465976">
    <property type="component" value="Unassembled WGS sequence"/>
</dbReference>
<evidence type="ECO:0008006" key="4">
    <source>
        <dbReference type="Google" id="ProtNLM"/>
    </source>
</evidence>
<feature type="compositionally biased region" description="Polar residues" evidence="1">
    <location>
        <begin position="124"/>
        <end position="135"/>
    </location>
</feature>
<name>A0ABR3FUA5_9AGAR</name>
<evidence type="ECO:0000256" key="1">
    <source>
        <dbReference type="SAM" id="MobiDB-lite"/>
    </source>
</evidence>
<feature type="region of interest" description="Disordered" evidence="1">
    <location>
        <begin position="171"/>
        <end position="247"/>
    </location>
</feature>
<evidence type="ECO:0000313" key="3">
    <source>
        <dbReference type="Proteomes" id="UP001465976"/>
    </source>
</evidence>
<organism evidence="2 3">
    <name type="scientific">Marasmius crinis-equi</name>
    <dbReference type="NCBI Taxonomy" id="585013"/>
    <lineage>
        <taxon>Eukaryota</taxon>
        <taxon>Fungi</taxon>
        <taxon>Dikarya</taxon>
        <taxon>Basidiomycota</taxon>
        <taxon>Agaricomycotina</taxon>
        <taxon>Agaricomycetes</taxon>
        <taxon>Agaricomycetidae</taxon>
        <taxon>Agaricales</taxon>
        <taxon>Marasmiineae</taxon>
        <taxon>Marasmiaceae</taxon>
        <taxon>Marasmius</taxon>
    </lineage>
</organism>
<comment type="caution">
    <text evidence="2">The sequence shown here is derived from an EMBL/GenBank/DDBJ whole genome shotgun (WGS) entry which is preliminary data.</text>
</comment>
<feature type="compositionally biased region" description="Basic residues" evidence="1">
    <location>
        <begin position="236"/>
        <end position="247"/>
    </location>
</feature>
<proteinExistence type="predicted"/>
<gene>
    <name evidence="2" type="ORF">V5O48_003100</name>
</gene>
<protein>
    <recommendedName>
        <fullName evidence="4">Transposase</fullName>
    </recommendedName>
</protein>
<dbReference type="Gene3D" id="1.10.10.60">
    <property type="entry name" value="Homeodomain-like"/>
    <property type="match status" value="1"/>
</dbReference>
<keyword evidence="3" id="KW-1185">Reference proteome</keyword>
<feature type="compositionally biased region" description="Basic and acidic residues" evidence="1">
    <location>
        <begin position="203"/>
        <end position="214"/>
    </location>
</feature>
<reference evidence="2 3" key="1">
    <citation type="submission" date="2024-02" db="EMBL/GenBank/DDBJ databases">
        <title>A draft genome for the cacao thread blight pathogen Marasmius crinis-equi.</title>
        <authorList>
            <person name="Cohen S.P."/>
            <person name="Baruah I.K."/>
            <person name="Amoako-Attah I."/>
            <person name="Bukari Y."/>
            <person name="Meinhardt L.W."/>
            <person name="Bailey B.A."/>
        </authorList>
    </citation>
    <scope>NUCLEOTIDE SEQUENCE [LARGE SCALE GENOMIC DNA]</scope>
    <source>
        <strain evidence="2 3">GH-76</strain>
    </source>
</reference>
<sequence length="247" mass="27643">MPRSSYTNALLPADHLYMASSLPGPVDNTPWLPTSRKQRLYDADHEAIWLFHRQNPTARHEDIARSFDVSRSTISKLLSRLSVDRPVLGFTHVQPSESGSPVAIHRTFESTSPCEFHAENITTAVGGNEPTSEKGQPSVRPPVHFLNSKAKLEESPDGLSQAQLQVVYGPSKTIKGHRGQKRKAPEDSSQDIRPPARRKRRNVHTERSTEDSYSVHRTKQKQPSCAEVAAAYHPGYKPRVRMARNPS</sequence>
<feature type="region of interest" description="Disordered" evidence="1">
    <location>
        <begin position="124"/>
        <end position="143"/>
    </location>
</feature>
<evidence type="ECO:0000313" key="2">
    <source>
        <dbReference type="EMBL" id="KAL0578909.1"/>
    </source>
</evidence>
<accession>A0ABR3FUA5</accession>